<dbReference type="Gene3D" id="1.10.10.1100">
    <property type="entry name" value="BFD-like [2Fe-2S]-binding domain"/>
    <property type="match status" value="1"/>
</dbReference>
<protein>
    <submittedName>
        <fullName evidence="4">(2Fe-2S)-binding protein</fullName>
    </submittedName>
</protein>
<evidence type="ECO:0000259" key="2">
    <source>
        <dbReference type="Pfam" id="PF07992"/>
    </source>
</evidence>
<dbReference type="PANTHER" id="PTHR42949">
    <property type="entry name" value="ANAEROBIC GLYCEROL-3-PHOSPHATE DEHYDROGENASE SUBUNIT B"/>
    <property type="match status" value="1"/>
</dbReference>
<dbReference type="Gene3D" id="3.50.50.60">
    <property type="entry name" value="FAD/NAD(P)-binding domain"/>
    <property type="match status" value="2"/>
</dbReference>
<organism evidence="4 5">
    <name type="scientific">Desulfoluna limicola</name>
    <dbReference type="NCBI Taxonomy" id="2810562"/>
    <lineage>
        <taxon>Bacteria</taxon>
        <taxon>Pseudomonadati</taxon>
        <taxon>Thermodesulfobacteriota</taxon>
        <taxon>Desulfobacteria</taxon>
        <taxon>Desulfobacterales</taxon>
        <taxon>Desulfolunaceae</taxon>
        <taxon>Desulfoluna</taxon>
    </lineage>
</organism>
<dbReference type="InterPro" id="IPR041854">
    <property type="entry name" value="BFD-like_2Fe2S-bd_dom_sf"/>
</dbReference>
<dbReference type="InterPro" id="IPR023753">
    <property type="entry name" value="FAD/NAD-binding_dom"/>
</dbReference>
<dbReference type="Proteomes" id="UP001320148">
    <property type="component" value="Chromosome"/>
</dbReference>
<reference evidence="4 5" key="1">
    <citation type="submission" date="2021-02" db="EMBL/GenBank/DDBJ databases">
        <title>Complete genome of Desulfoluna sp. strain ASN36.</title>
        <authorList>
            <person name="Takahashi A."/>
            <person name="Kojima H."/>
            <person name="Fukui M."/>
        </authorList>
    </citation>
    <scope>NUCLEOTIDE SEQUENCE [LARGE SCALE GENOMIC DNA]</scope>
    <source>
        <strain evidence="4 5">ASN36</strain>
    </source>
</reference>
<sequence>MSRHYDVIVIGAGPAGLSASSSLAELGLDVLTLDEQSRIGGQIYRNVEAAPAESLALFGKEYSAGLELTQRFRKSGAVYEDCASVWQVNPDGKLCYSRLGSSKQVSATYIIAATGAMERPMPIPGWNLPGVMGAGAANNLAKEAGLSPSGKVVLAGSGPLLLLEASLLIKKGVSIAAILETTPALPPVPAIPKAPQALLRADFLWKGITMLRDIKKSGVPHYKGVTHIRALGQKAVESVEAQCGEETLHLNADMLLLHFGVIPNTHIFRQMRCRMAWKPDQRYWYPACDAWGRTNHERIFAAGDGAGVSGALAAQYKGELAALEVARCLGMIPEQERDTLAAPIKKSLRNDAFPRPFIDALYAPRPEQFAFEDSTVLCRCENVTVGDVRKVVGEGVCEVNEVKIITRCGMGPCQGRMCGPALAEVVGAELSMSPDKVGLLSVRPPLKPIPLEEVAAMDLGAESSEGANWLLDKK</sequence>
<dbReference type="CDD" id="cd19946">
    <property type="entry name" value="GlpA-like_Fer2_BFD-like"/>
    <property type="match status" value="1"/>
</dbReference>
<evidence type="ECO:0000313" key="4">
    <source>
        <dbReference type="EMBL" id="BCS95714.1"/>
    </source>
</evidence>
<accession>A0ABM7PF67</accession>
<dbReference type="InterPro" id="IPR036188">
    <property type="entry name" value="FAD/NAD-bd_sf"/>
</dbReference>
<evidence type="ECO:0000256" key="1">
    <source>
        <dbReference type="ARBA" id="ARBA00023002"/>
    </source>
</evidence>
<dbReference type="InterPro" id="IPR017224">
    <property type="entry name" value="Opine_Oxase_asu/HCN_bsu"/>
</dbReference>
<gene>
    <name evidence="4" type="ORF">DSLASN_13460</name>
</gene>
<keyword evidence="5" id="KW-1185">Reference proteome</keyword>
<dbReference type="Pfam" id="PF07992">
    <property type="entry name" value="Pyr_redox_2"/>
    <property type="match status" value="1"/>
</dbReference>
<feature type="domain" description="SoxA A3" evidence="3">
    <location>
        <begin position="380"/>
        <end position="456"/>
    </location>
</feature>
<dbReference type="PIRSF" id="PIRSF037495">
    <property type="entry name" value="Opine_OX_OoxA/HcnB"/>
    <property type="match status" value="1"/>
</dbReference>
<proteinExistence type="predicted"/>
<dbReference type="EMBL" id="AP024488">
    <property type="protein sequence ID" value="BCS95714.1"/>
    <property type="molecule type" value="Genomic_DNA"/>
</dbReference>
<evidence type="ECO:0000259" key="3">
    <source>
        <dbReference type="Pfam" id="PF17806"/>
    </source>
</evidence>
<dbReference type="InterPro" id="IPR051691">
    <property type="entry name" value="Metab_Enz_Cyan_OpOx_G3PDH"/>
</dbReference>
<dbReference type="RefSeq" id="WP_236892010.1">
    <property type="nucleotide sequence ID" value="NZ_AP024488.1"/>
</dbReference>
<feature type="domain" description="FAD/NAD(P)-binding" evidence="2">
    <location>
        <begin position="5"/>
        <end position="314"/>
    </location>
</feature>
<name>A0ABM7PF67_9BACT</name>
<keyword evidence="1" id="KW-0560">Oxidoreductase</keyword>
<dbReference type="PANTHER" id="PTHR42949:SF3">
    <property type="entry name" value="ANAEROBIC GLYCEROL-3-PHOSPHATE DEHYDROGENASE SUBUNIT B"/>
    <property type="match status" value="1"/>
</dbReference>
<dbReference type="InterPro" id="IPR041117">
    <property type="entry name" value="SoxA_A3"/>
</dbReference>
<evidence type="ECO:0000313" key="5">
    <source>
        <dbReference type="Proteomes" id="UP001320148"/>
    </source>
</evidence>
<dbReference type="PRINTS" id="PR00411">
    <property type="entry name" value="PNDRDTASEI"/>
</dbReference>
<dbReference type="Pfam" id="PF17806">
    <property type="entry name" value="SO_alpha_A3"/>
    <property type="match status" value="1"/>
</dbReference>
<dbReference type="PRINTS" id="PR00368">
    <property type="entry name" value="FADPNR"/>
</dbReference>
<dbReference type="SUPFAM" id="SSF51905">
    <property type="entry name" value="FAD/NAD(P)-binding domain"/>
    <property type="match status" value="1"/>
</dbReference>